<organism evidence="2 3">
    <name type="scientific">Perkinsus olseni</name>
    <name type="common">Perkinsus atlanticus</name>
    <dbReference type="NCBI Taxonomy" id="32597"/>
    <lineage>
        <taxon>Eukaryota</taxon>
        <taxon>Sar</taxon>
        <taxon>Alveolata</taxon>
        <taxon>Perkinsozoa</taxon>
        <taxon>Perkinsea</taxon>
        <taxon>Perkinsida</taxon>
        <taxon>Perkinsidae</taxon>
        <taxon>Perkinsus</taxon>
    </lineage>
</organism>
<evidence type="ECO:0000313" key="2">
    <source>
        <dbReference type="EMBL" id="KAF4717079.1"/>
    </source>
</evidence>
<dbReference type="AlphaFoldDB" id="A0A7J6R894"/>
<accession>A0A7J6R894</accession>
<feature type="domain" description="ERAP1-like C-terminal" evidence="1">
    <location>
        <begin position="40"/>
        <end position="142"/>
    </location>
</feature>
<dbReference type="EMBL" id="JABANM010023922">
    <property type="protein sequence ID" value="KAF4717079.1"/>
    <property type="molecule type" value="Genomic_DNA"/>
</dbReference>
<dbReference type="Gene3D" id="1.25.50.20">
    <property type="match status" value="1"/>
</dbReference>
<feature type="non-terminal residue" evidence="2">
    <location>
        <position position="145"/>
    </location>
</feature>
<dbReference type="InterPro" id="IPR024571">
    <property type="entry name" value="ERAP1-like_C_dom"/>
</dbReference>
<proteinExistence type="predicted"/>
<gene>
    <name evidence="2" type="ORF">FOZ62_022134</name>
</gene>
<dbReference type="Pfam" id="PF11838">
    <property type="entry name" value="ERAP1_C"/>
    <property type="match status" value="1"/>
</dbReference>
<protein>
    <recommendedName>
        <fullName evidence="1">ERAP1-like C-terminal domain-containing protein</fullName>
    </recommendedName>
</protein>
<evidence type="ECO:0000259" key="1">
    <source>
        <dbReference type="Pfam" id="PF11838"/>
    </source>
</evidence>
<sequence>EGDEEKKWVVPILIGDEKTPAGEMGRLTMMREKSETINVGNARVHYASPEMRGALAKAVADRSLPVPDRIQLLATTRALAKAKRLTVCEALQLLTFYKSEDDADVWDAIAITVSALDIICEGVGRGSEMNKLVTELIEGPLARIG</sequence>
<dbReference type="Proteomes" id="UP000574390">
    <property type="component" value="Unassembled WGS sequence"/>
</dbReference>
<comment type="caution">
    <text evidence="2">The sequence shown here is derived from an EMBL/GenBank/DDBJ whole genome shotgun (WGS) entry which is preliminary data.</text>
</comment>
<reference evidence="2 3" key="1">
    <citation type="submission" date="2020-04" db="EMBL/GenBank/DDBJ databases">
        <title>Perkinsus olseni comparative genomics.</title>
        <authorList>
            <person name="Bogema D.R."/>
        </authorList>
    </citation>
    <scope>NUCLEOTIDE SEQUENCE [LARGE SCALE GENOMIC DNA]</scope>
    <source>
        <strain evidence="2">ATCC PRA-205</strain>
    </source>
</reference>
<feature type="non-terminal residue" evidence="2">
    <location>
        <position position="1"/>
    </location>
</feature>
<evidence type="ECO:0000313" key="3">
    <source>
        <dbReference type="Proteomes" id="UP000574390"/>
    </source>
</evidence>
<name>A0A7J6R894_PEROL</name>